<reference evidence="2" key="1">
    <citation type="journal article" date="2014" name="Int. J. Syst. Evol. Microbiol.">
        <title>Complete genome sequence of Corynebacterium casei LMG S-19264T (=DSM 44701T), isolated from a smear-ripened cheese.</title>
        <authorList>
            <consortium name="US DOE Joint Genome Institute (JGI-PGF)"/>
            <person name="Walter F."/>
            <person name="Albersmeier A."/>
            <person name="Kalinowski J."/>
            <person name="Ruckert C."/>
        </authorList>
    </citation>
    <scope>NUCLEOTIDE SEQUENCE</scope>
    <source>
        <strain evidence="2">CCM 7086</strain>
    </source>
</reference>
<proteinExistence type="predicted"/>
<dbReference type="InterPro" id="IPR032623">
    <property type="entry name" value="FecR_N"/>
</dbReference>
<dbReference type="Proteomes" id="UP000620266">
    <property type="component" value="Unassembled WGS sequence"/>
</dbReference>
<evidence type="ECO:0000259" key="1">
    <source>
        <dbReference type="Pfam" id="PF16220"/>
    </source>
</evidence>
<dbReference type="Pfam" id="PF16220">
    <property type="entry name" value="DUF4880"/>
    <property type="match status" value="1"/>
</dbReference>
<comment type="caution">
    <text evidence="2">The sequence shown here is derived from an EMBL/GenBank/DDBJ whole genome shotgun (WGS) entry which is preliminary data.</text>
</comment>
<feature type="domain" description="FecR N-terminal" evidence="1">
    <location>
        <begin position="21"/>
        <end position="62"/>
    </location>
</feature>
<name>A0A8J2UPR6_9BURK</name>
<gene>
    <name evidence="2" type="ORF">GCM10007205_09810</name>
</gene>
<protein>
    <recommendedName>
        <fullName evidence="1">FecR N-terminal domain-containing protein</fullName>
    </recommendedName>
</protein>
<organism evidence="2 3">
    <name type="scientific">Oxalicibacterium flavum</name>
    <dbReference type="NCBI Taxonomy" id="179467"/>
    <lineage>
        <taxon>Bacteria</taxon>
        <taxon>Pseudomonadati</taxon>
        <taxon>Pseudomonadota</taxon>
        <taxon>Betaproteobacteria</taxon>
        <taxon>Burkholderiales</taxon>
        <taxon>Oxalobacteraceae</taxon>
        <taxon>Oxalicibacterium</taxon>
    </lineage>
</organism>
<reference evidence="2" key="2">
    <citation type="submission" date="2020-09" db="EMBL/GenBank/DDBJ databases">
        <authorList>
            <person name="Sun Q."/>
            <person name="Sedlacek I."/>
        </authorList>
    </citation>
    <scope>NUCLEOTIDE SEQUENCE</scope>
    <source>
        <strain evidence="2">CCM 7086</strain>
    </source>
</reference>
<dbReference type="RefSeq" id="WP_188395077.1">
    <property type="nucleotide sequence ID" value="NZ_BMCG01000002.1"/>
</dbReference>
<dbReference type="AlphaFoldDB" id="A0A8J2UPR6"/>
<evidence type="ECO:0000313" key="2">
    <source>
        <dbReference type="EMBL" id="GGC02585.1"/>
    </source>
</evidence>
<keyword evidence="3" id="KW-1185">Reference proteome</keyword>
<accession>A0A8J2UPR6</accession>
<sequence>MQPQSAPSSAHASIDAAILAEAVDWLMRFQSDEAGERERHAFDRWLHTSDMHGAAWQRAEELMRLFGKAPPGVGHATLRAVAGRGQRRGMSMLGMLMVMMPLAEAMWRGESGSG</sequence>
<evidence type="ECO:0000313" key="3">
    <source>
        <dbReference type="Proteomes" id="UP000620266"/>
    </source>
</evidence>
<dbReference type="EMBL" id="BMCG01000002">
    <property type="protein sequence ID" value="GGC02585.1"/>
    <property type="molecule type" value="Genomic_DNA"/>
</dbReference>